<evidence type="ECO:0000313" key="2">
    <source>
        <dbReference type="Proteomes" id="UP001056120"/>
    </source>
</evidence>
<reference evidence="2" key="1">
    <citation type="journal article" date="2022" name="Mol. Ecol. Resour.">
        <title>The genomes of chicory, endive, great burdock and yacon provide insights into Asteraceae palaeo-polyploidization history and plant inulin production.</title>
        <authorList>
            <person name="Fan W."/>
            <person name="Wang S."/>
            <person name="Wang H."/>
            <person name="Wang A."/>
            <person name="Jiang F."/>
            <person name="Liu H."/>
            <person name="Zhao H."/>
            <person name="Xu D."/>
            <person name="Zhang Y."/>
        </authorList>
    </citation>
    <scope>NUCLEOTIDE SEQUENCE [LARGE SCALE GENOMIC DNA]</scope>
    <source>
        <strain evidence="2">cv. Yunnan</strain>
    </source>
</reference>
<proteinExistence type="predicted"/>
<evidence type="ECO:0000313" key="1">
    <source>
        <dbReference type="EMBL" id="KAI3755460.1"/>
    </source>
</evidence>
<name>A0ACB9E9D9_9ASTR</name>
<reference evidence="1 2" key="2">
    <citation type="journal article" date="2022" name="Mol. Ecol. Resour.">
        <title>The genomes of chicory, endive, great burdock and yacon provide insights into Asteraceae paleo-polyploidization history and plant inulin production.</title>
        <authorList>
            <person name="Fan W."/>
            <person name="Wang S."/>
            <person name="Wang H."/>
            <person name="Wang A."/>
            <person name="Jiang F."/>
            <person name="Liu H."/>
            <person name="Zhao H."/>
            <person name="Xu D."/>
            <person name="Zhang Y."/>
        </authorList>
    </citation>
    <scope>NUCLEOTIDE SEQUENCE [LARGE SCALE GENOMIC DNA]</scope>
    <source>
        <strain evidence="2">cv. Yunnan</strain>
        <tissue evidence="1">Leaves</tissue>
    </source>
</reference>
<dbReference type="EMBL" id="CM042035">
    <property type="protein sequence ID" value="KAI3755460.1"/>
    <property type="molecule type" value="Genomic_DNA"/>
</dbReference>
<gene>
    <name evidence="1" type="ORF">L1987_55261</name>
</gene>
<sequence length="810" mass="91097">MPSRRSEPPDPNTDGKFWQSEGSEDEGSNDERNMEQSCRRSRQKSRDKPSNFLDGTMETALRRYGLRSAGSNVGISNPSTTGVTTSMQKRGKDSGKESRIPSGKENIPERVNHASVLDYDPTFPLGSDSLVVGMDTNPSMHEENNNVCVGQDVTMQNSDPLHVNSETGMNDSEGSNVQQLEAGLLEGSVMLNMEYAGDSILNEFSCGDSHEDNGNMDDEDDPEVSSDQSTKQKRFVPENSSLEVPVMNLNCADMMVVEEANADATKYKTDWESMIQEQVGIIWPEVWSSSTPLDEENSAWQESIQTVKANWAEWDNSKLVHLYKPEDYPPLTHDMMQGQFLFNEQEKIVECLAKWGSNPKNTDHAAWRKIATKTGGENVVSGNRTNTRIRHKGKTSRNRQQELKGSFQNVEFIPKMLYTQTMGFNEFKMGIAQENKDRTAGKPIKLKNRAVRNIYDELAAREARLTAIVSNIIKTNDNSILITSILNMSKQRVTKFSAKVNEHGGVSIDENMIENAVESVQEDLVVDNTKGVSYANMLTGTADKGSLQEILNETQDKDQTGQNSDEGIGGKHSGVMELDPSNSVQARHNKPRSSSPSVIETANRFILLDDEGKELDEGVSINVQECNEAGIDSKMNAGWIKKQERILNTKYNELVNQSQRFEAKKAAAWDQPPSIRSEHATFMDTGELMKEVEPEKECLSDPMYNKRAIQEVHWCMRSEACMQCSTKGTKTKASGWEDSSRKEQVATKGKQDKEQVHKPKWYSYLTSQQFEKRPRRGRVVDLCYTWSVRELRCFCEKASIFMGQGWAMMK</sequence>
<keyword evidence="2" id="KW-1185">Reference proteome</keyword>
<organism evidence="1 2">
    <name type="scientific">Smallanthus sonchifolius</name>
    <dbReference type="NCBI Taxonomy" id="185202"/>
    <lineage>
        <taxon>Eukaryota</taxon>
        <taxon>Viridiplantae</taxon>
        <taxon>Streptophyta</taxon>
        <taxon>Embryophyta</taxon>
        <taxon>Tracheophyta</taxon>
        <taxon>Spermatophyta</taxon>
        <taxon>Magnoliopsida</taxon>
        <taxon>eudicotyledons</taxon>
        <taxon>Gunneridae</taxon>
        <taxon>Pentapetalae</taxon>
        <taxon>asterids</taxon>
        <taxon>campanulids</taxon>
        <taxon>Asterales</taxon>
        <taxon>Asteraceae</taxon>
        <taxon>Asteroideae</taxon>
        <taxon>Heliantheae alliance</taxon>
        <taxon>Millerieae</taxon>
        <taxon>Smallanthus</taxon>
    </lineage>
</organism>
<accession>A0ACB9E9D9</accession>
<protein>
    <submittedName>
        <fullName evidence="1">Uncharacterized protein</fullName>
    </submittedName>
</protein>
<dbReference type="Proteomes" id="UP001056120">
    <property type="component" value="Linkage Group LG18"/>
</dbReference>
<comment type="caution">
    <text evidence="1">The sequence shown here is derived from an EMBL/GenBank/DDBJ whole genome shotgun (WGS) entry which is preliminary data.</text>
</comment>